<keyword evidence="3" id="KW-1185">Reference proteome</keyword>
<evidence type="ECO:0000313" key="2">
    <source>
        <dbReference type="EMBL" id="ETD71681.1"/>
    </source>
</evidence>
<dbReference type="AlphaFoldDB" id="V8G6H0"/>
<dbReference type="EMBL" id="AYSV01000080">
    <property type="protein sequence ID" value="ETD71681.1"/>
    <property type="molecule type" value="Genomic_DNA"/>
</dbReference>
<feature type="transmembrane region" description="Helical" evidence="1">
    <location>
        <begin position="26"/>
        <end position="48"/>
    </location>
</feature>
<dbReference type="PATRIC" id="fig|1414851.3.peg.1326"/>
<sequence length="218" mass="23366">MSTRKHTLPLTTWSSNSLWKAGPKPIMVLCISLLIFGIGEGLLVLSSLGSTPWTVLAQGIAFKLDKNVGIVSFFISVAVMLTWIPFHQKPGLGTILNIALIALGLGLTTYFLPAPNNLTLRVLLTISGILFIGISSGFYLTCHMGSGPRDGLMVGLYQATGWKIGLIRSLIEGTVCFIGWLLGGVVGLGTLCFALGVGWVLQNTLNFLAKNYTSRTTH</sequence>
<keyword evidence="1" id="KW-1133">Transmembrane helix</keyword>
<dbReference type="Pfam" id="PF19700">
    <property type="entry name" value="DUF6198"/>
    <property type="match status" value="1"/>
</dbReference>
<dbReference type="Proteomes" id="UP000018766">
    <property type="component" value="Unassembled WGS sequence"/>
</dbReference>
<feature type="transmembrane region" description="Helical" evidence="1">
    <location>
        <begin position="93"/>
        <end position="112"/>
    </location>
</feature>
<dbReference type="RefSeq" id="WP_023950944.1">
    <property type="nucleotide sequence ID" value="NZ_AYSV01000080.1"/>
</dbReference>
<keyword evidence="1" id="KW-0812">Transmembrane</keyword>
<evidence type="ECO:0000256" key="1">
    <source>
        <dbReference type="SAM" id="Phobius"/>
    </source>
</evidence>
<protein>
    <submittedName>
        <fullName evidence="2">Membrane protein</fullName>
    </submittedName>
</protein>
<evidence type="ECO:0000313" key="3">
    <source>
        <dbReference type="Proteomes" id="UP000018766"/>
    </source>
</evidence>
<proteinExistence type="predicted"/>
<reference evidence="2 3" key="1">
    <citation type="submission" date="2013-11" db="EMBL/GenBank/DDBJ databases">
        <title>Genomic analysis of Pelistega sp. HM-7.</title>
        <authorList>
            <person name="Kumbhare S.V."/>
            <person name="Shetty S.A."/>
            <person name="Sharma O."/>
            <person name="Dhotre D.P."/>
        </authorList>
    </citation>
    <scope>NUCLEOTIDE SEQUENCE [LARGE SCALE GENOMIC DNA]</scope>
    <source>
        <strain evidence="2 3">HM-7</strain>
    </source>
</reference>
<feature type="transmembrane region" description="Helical" evidence="1">
    <location>
        <begin position="68"/>
        <end position="86"/>
    </location>
</feature>
<dbReference type="PANTHER" id="PTHR40078:SF1">
    <property type="entry name" value="INTEGRAL MEMBRANE PROTEIN"/>
    <property type="match status" value="1"/>
</dbReference>
<name>V8G6H0_9BURK</name>
<dbReference type="InterPro" id="IPR038750">
    <property type="entry name" value="YczE/YyaS-like"/>
</dbReference>
<gene>
    <name evidence="2" type="ORF">V757_06495</name>
</gene>
<comment type="caution">
    <text evidence="2">The sequence shown here is derived from an EMBL/GenBank/DDBJ whole genome shotgun (WGS) entry which is preliminary data.</text>
</comment>
<feature type="transmembrane region" description="Helical" evidence="1">
    <location>
        <begin position="177"/>
        <end position="201"/>
    </location>
</feature>
<organism evidence="2 3">
    <name type="scientific">Pelistega indica</name>
    <dbReference type="NCBI Taxonomy" id="1414851"/>
    <lineage>
        <taxon>Bacteria</taxon>
        <taxon>Pseudomonadati</taxon>
        <taxon>Pseudomonadota</taxon>
        <taxon>Betaproteobacteria</taxon>
        <taxon>Burkholderiales</taxon>
        <taxon>Alcaligenaceae</taxon>
        <taxon>Pelistega</taxon>
    </lineage>
</organism>
<accession>V8G6H0</accession>
<feature type="transmembrane region" description="Helical" evidence="1">
    <location>
        <begin position="118"/>
        <end position="140"/>
    </location>
</feature>
<dbReference type="OrthoDB" id="154912at2"/>
<dbReference type="PANTHER" id="PTHR40078">
    <property type="entry name" value="INTEGRAL MEMBRANE PROTEIN-RELATED"/>
    <property type="match status" value="1"/>
</dbReference>
<keyword evidence="1" id="KW-0472">Membrane</keyword>